<feature type="repeat" description="WD" evidence="1">
    <location>
        <begin position="94"/>
        <end position="117"/>
    </location>
</feature>
<feature type="compositionally biased region" description="Polar residues" evidence="2">
    <location>
        <begin position="129"/>
        <end position="141"/>
    </location>
</feature>
<dbReference type="InParanoid" id="A0A0D0BKF6"/>
<dbReference type="PROSITE" id="PS50082">
    <property type="entry name" value="WD_REPEATS_2"/>
    <property type="match status" value="1"/>
</dbReference>
<organism evidence="3 4">
    <name type="scientific">Suillus luteus UH-Slu-Lm8-n1</name>
    <dbReference type="NCBI Taxonomy" id="930992"/>
    <lineage>
        <taxon>Eukaryota</taxon>
        <taxon>Fungi</taxon>
        <taxon>Dikarya</taxon>
        <taxon>Basidiomycota</taxon>
        <taxon>Agaricomycotina</taxon>
        <taxon>Agaricomycetes</taxon>
        <taxon>Agaricomycetidae</taxon>
        <taxon>Boletales</taxon>
        <taxon>Suillineae</taxon>
        <taxon>Suillaceae</taxon>
        <taxon>Suillus</taxon>
    </lineage>
</organism>
<dbReference type="EMBL" id="KN835205">
    <property type="protein sequence ID" value="KIK43743.1"/>
    <property type="molecule type" value="Genomic_DNA"/>
</dbReference>
<dbReference type="OrthoDB" id="2673707at2759"/>
<name>A0A0D0BKF6_9AGAM</name>
<dbReference type="Pfam" id="PF00400">
    <property type="entry name" value="WD40"/>
    <property type="match status" value="1"/>
</dbReference>
<evidence type="ECO:0000256" key="2">
    <source>
        <dbReference type="SAM" id="MobiDB-lite"/>
    </source>
</evidence>
<reference evidence="4" key="2">
    <citation type="submission" date="2015-01" db="EMBL/GenBank/DDBJ databases">
        <title>Evolutionary Origins and Diversification of the Mycorrhizal Mutualists.</title>
        <authorList>
            <consortium name="DOE Joint Genome Institute"/>
            <consortium name="Mycorrhizal Genomics Consortium"/>
            <person name="Kohler A."/>
            <person name="Kuo A."/>
            <person name="Nagy L.G."/>
            <person name="Floudas D."/>
            <person name="Copeland A."/>
            <person name="Barry K.W."/>
            <person name="Cichocki N."/>
            <person name="Veneault-Fourrey C."/>
            <person name="LaButti K."/>
            <person name="Lindquist E.A."/>
            <person name="Lipzen A."/>
            <person name="Lundell T."/>
            <person name="Morin E."/>
            <person name="Murat C."/>
            <person name="Riley R."/>
            <person name="Ohm R."/>
            <person name="Sun H."/>
            <person name="Tunlid A."/>
            <person name="Henrissat B."/>
            <person name="Grigoriev I.V."/>
            <person name="Hibbett D.S."/>
            <person name="Martin F."/>
        </authorList>
    </citation>
    <scope>NUCLEOTIDE SEQUENCE [LARGE SCALE GENOMIC DNA]</scope>
    <source>
        <strain evidence="4">UH-Slu-Lm8-n1</strain>
    </source>
</reference>
<protein>
    <submittedName>
        <fullName evidence="3">Uncharacterized protein</fullName>
    </submittedName>
</protein>
<dbReference type="HOGENOM" id="CLU_1587589_0_0_1"/>
<sequence>MELVRDARGREQPYAQVARLLLRHTYLPKAQVDFAGSSYFGGKEDQLVLCAGKSGDIHIWDRDSAALLHYIRPQTFGGDLTCVAWNHSTDEPFMFATGSHDGTVRIWTTPAGDRSSDDASYLERRTDAGMTTSDQSGSSPILSPPPVPGSSRREKAPTIRTTFSIGPG</sequence>
<evidence type="ECO:0000313" key="3">
    <source>
        <dbReference type="EMBL" id="KIK43743.1"/>
    </source>
</evidence>
<keyword evidence="1" id="KW-0853">WD repeat</keyword>
<dbReference type="InterPro" id="IPR036322">
    <property type="entry name" value="WD40_repeat_dom_sf"/>
</dbReference>
<dbReference type="STRING" id="930992.A0A0D0BKF6"/>
<feature type="compositionally biased region" description="Basic and acidic residues" evidence="2">
    <location>
        <begin position="114"/>
        <end position="127"/>
    </location>
</feature>
<dbReference type="Proteomes" id="UP000054485">
    <property type="component" value="Unassembled WGS sequence"/>
</dbReference>
<accession>A0A0D0BKF6</accession>
<dbReference type="AlphaFoldDB" id="A0A0D0BKF6"/>
<gene>
    <name evidence="3" type="ORF">CY34DRAFT_685001</name>
</gene>
<dbReference type="SUPFAM" id="SSF50978">
    <property type="entry name" value="WD40 repeat-like"/>
    <property type="match status" value="1"/>
</dbReference>
<keyword evidence="4" id="KW-1185">Reference proteome</keyword>
<dbReference type="Gene3D" id="2.130.10.10">
    <property type="entry name" value="YVTN repeat-like/Quinoprotein amine dehydrogenase"/>
    <property type="match status" value="1"/>
</dbReference>
<feature type="compositionally biased region" description="Polar residues" evidence="2">
    <location>
        <begin position="159"/>
        <end position="168"/>
    </location>
</feature>
<reference evidence="3 4" key="1">
    <citation type="submission" date="2014-04" db="EMBL/GenBank/DDBJ databases">
        <authorList>
            <consortium name="DOE Joint Genome Institute"/>
            <person name="Kuo A."/>
            <person name="Ruytinx J."/>
            <person name="Rineau F."/>
            <person name="Colpaert J."/>
            <person name="Kohler A."/>
            <person name="Nagy L.G."/>
            <person name="Floudas D."/>
            <person name="Copeland A."/>
            <person name="Barry K.W."/>
            <person name="Cichocki N."/>
            <person name="Veneault-Fourrey C."/>
            <person name="LaButti K."/>
            <person name="Lindquist E.A."/>
            <person name="Lipzen A."/>
            <person name="Lundell T."/>
            <person name="Morin E."/>
            <person name="Murat C."/>
            <person name="Sun H."/>
            <person name="Tunlid A."/>
            <person name="Henrissat B."/>
            <person name="Grigoriev I.V."/>
            <person name="Hibbett D.S."/>
            <person name="Martin F."/>
            <person name="Nordberg H.P."/>
            <person name="Cantor M.N."/>
            <person name="Hua S.X."/>
        </authorList>
    </citation>
    <scope>NUCLEOTIDE SEQUENCE [LARGE SCALE GENOMIC DNA]</scope>
    <source>
        <strain evidence="3 4">UH-Slu-Lm8-n1</strain>
    </source>
</reference>
<proteinExistence type="predicted"/>
<evidence type="ECO:0000313" key="4">
    <source>
        <dbReference type="Proteomes" id="UP000054485"/>
    </source>
</evidence>
<evidence type="ECO:0000256" key="1">
    <source>
        <dbReference type="PROSITE-ProRule" id="PRU00221"/>
    </source>
</evidence>
<dbReference type="InterPro" id="IPR015943">
    <property type="entry name" value="WD40/YVTN_repeat-like_dom_sf"/>
</dbReference>
<dbReference type="SMART" id="SM00320">
    <property type="entry name" value="WD40"/>
    <property type="match status" value="2"/>
</dbReference>
<dbReference type="InterPro" id="IPR001680">
    <property type="entry name" value="WD40_rpt"/>
</dbReference>
<feature type="region of interest" description="Disordered" evidence="2">
    <location>
        <begin position="108"/>
        <end position="168"/>
    </location>
</feature>